<reference evidence="5 6" key="1">
    <citation type="submission" date="2016-10" db="EMBL/GenBank/DDBJ databases">
        <authorList>
            <person name="de Groot N.N."/>
        </authorList>
    </citation>
    <scope>NUCLEOTIDE SEQUENCE [LARGE SCALE GENOMIC DNA]</scope>
    <source>
        <strain evidence="5 6">DSM 15345</strain>
    </source>
</reference>
<dbReference type="InterPro" id="IPR036388">
    <property type="entry name" value="WH-like_DNA-bd_sf"/>
</dbReference>
<dbReference type="OrthoDB" id="284307at2"/>
<dbReference type="SMART" id="SM00345">
    <property type="entry name" value="HTH_GNTR"/>
    <property type="match status" value="1"/>
</dbReference>
<dbReference type="Gene3D" id="1.20.120.530">
    <property type="entry name" value="GntR ligand-binding domain-like"/>
    <property type="match status" value="1"/>
</dbReference>
<evidence type="ECO:0000256" key="3">
    <source>
        <dbReference type="ARBA" id="ARBA00023163"/>
    </source>
</evidence>
<dbReference type="EMBL" id="FNQM01000021">
    <property type="protein sequence ID" value="SEA95420.1"/>
    <property type="molecule type" value="Genomic_DNA"/>
</dbReference>
<keyword evidence="2" id="KW-0238">DNA-binding</keyword>
<organism evidence="5 6">
    <name type="scientific">Rubrimonas cliftonensis</name>
    <dbReference type="NCBI Taxonomy" id="89524"/>
    <lineage>
        <taxon>Bacteria</taxon>
        <taxon>Pseudomonadati</taxon>
        <taxon>Pseudomonadota</taxon>
        <taxon>Alphaproteobacteria</taxon>
        <taxon>Rhodobacterales</taxon>
        <taxon>Paracoccaceae</taxon>
        <taxon>Rubrimonas</taxon>
    </lineage>
</organism>
<protein>
    <submittedName>
        <fullName evidence="5">Transcriptional regulator, GntR family</fullName>
    </submittedName>
</protein>
<dbReference type="InterPro" id="IPR011711">
    <property type="entry name" value="GntR_C"/>
</dbReference>
<evidence type="ECO:0000259" key="4">
    <source>
        <dbReference type="PROSITE" id="PS50949"/>
    </source>
</evidence>
<dbReference type="InterPro" id="IPR000524">
    <property type="entry name" value="Tscrpt_reg_HTH_GntR"/>
</dbReference>
<feature type="domain" description="HTH gntR-type" evidence="4">
    <location>
        <begin position="1"/>
        <end position="69"/>
    </location>
</feature>
<evidence type="ECO:0000313" key="6">
    <source>
        <dbReference type="Proteomes" id="UP000198703"/>
    </source>
</evidence>
<dbReference type="CDD" id="cd07377">
    <property type="entry name" value="WHTH_GntR"/>
    <property type="match status" value="1"/>
</dbReference>
<dbReference type="InterPro" id="IPR008920">
    <property type="entry name" value="TF_FadR/GntR_C"/>
</dbReference>
<name>A0A1H4FF12_9RHOB</name>
<dbReference type="SUPFAM" id="SSF46785">
    <property type="entry name" value="Winged helix' DNA-binding domain"/>
    <property type="match status" value="1"/>
</dbReference>
<proteinExistence type="predicted"/>
<dbReference type="PANTHER" id="PTHR43537:SF5">
    <property type="entry name" value="UXU OPERON TRANSCRIPTIONAL REGULATOR"/>
    <property type="match status" value="1"/>
</dbReference>
<evidence type="ECO:0000313" key="5">
    <source>
        <dbReference type="EMBL" id="SEA95420.1"/>
    </source>
</evidence>
<dbReference type="Gene3D" id="1.10.10.10">
    <property type="entry name" value="Winged helix-like DNA-binding domain superfamily/Winged helix DNA-binding domain"/>
    <property type="match status" value="1"/>
</dbReference>
<evidence type="ECO:0000256" key="1">
    <source>
        <dbReference type="ARBA" id="ARBA00023015"/>
    </source>
</evidence>
<keyword evidence="6" id="KW-1185">Reference proteome</keyword>
<dbReference type="Pfam" id="PF00392">
    <property type="entry name" value="GntR"/>
    <property type="match status" value="1"/>
</dbReference>
<dbReference type="STRING" id="89524.SAMN05444370_12121"/>
<dbReference type="Proteomes" id="UP000198703">
    <property type="component" value="Unassembled WGS sequence"/>
</dbReference>
<evidence type="ECO:0000256" key="2">
    <source>
        <dbReference type="ARBA" id="ARBA00023125"/>
    </source>
</evidence>
<dbReference type="GO" id="GO:0003677">
    <property type="term" value="F:DNA binding"/>
    <property type="evidence" value="ECO:0007669"/>
    <property type="project" value="UniProtKB-KW"/>
</dbReference>
<gene>
    <name evidence="5" type="ORF">SAMN05444370_12121</name>
</gene>
<dbReference type="AlphaFoldDB" id="A0A1H4FF12"/>
<keyword evidence="1" id="KW-0805">Transcription regulation</keyword>
<sequence>MATETAALVHLRAFIADRGFGPGDRLPPERSLCAELGVGRADLRRALEAMEREGALWRHVGKGTFLSDRDAAADDMSALAKRLSPADIARARFALEPAIAREAALHATAEDIAGLRATAMRARKAATWREYEALDTQFHREVAEAAGSLALLALADQLTTLRRAVAWGRRDRLGARPPADHPSFQEHDLIVAAIASREPDGAQDAMRAHLRTVADKLFAG</sequence>
<dbReference type="Pfam" id="PF07729">
    <property type="entry name" value="FCD"/>
    <property type="match status" value="1"/>
</dbReference>
<dbReference type="SMART" id="SM00895">
    <property type="entry name" value="FCD"/>
    <property type="match status" value="1"/>
</dbReference>
<accession>A0A1H4FF12</accession>
<dbReference type="PANTHER" id="PTHR43537">
    <property type="entry name" value="TRANSCRIPTIONAL REGULATOR, GNTR FAMILY"/>
    <property type="match status" value="1"/>
</dbReference>
<dbReference type="SUPFAM" id="SSF48008">
    <property type="entry name" value="GntR ligand-binding domain-like"/>
    <property type="match status" value="1"/>
</dbReference>
<dbReference type="PRINTS" id="PR00035">
    <property type="entry name" value="HTHGNTR"/>
</dbReference>
<dbReference type="GO" id="GO:0003700">
    <property type="term" value="F:DNA-binding transcription factor activity"/>
    <property type="evidence" value="ECO:0007669"/>
    <property type="project" value="InterPro"/>
</dbReference>
<dbReference type="InterPro" id="IPR036390">
    <property type="entry name" value="WH_DNA-bd_sf"/>
</dbReference>
<dbReference type="PROSITE" id="PS50949">
    <property type="entry name" value="HTH_GNTR"/>
    <property type="match status" value="1"/>
</dbReference>
<keyword evidence="3" id="KW-0804">Transcription</keyword>
<dbReference type="RefSeq" id="WP_093255898.1">
    <property type="nucleotide sequence ID" value="NZ_FNQM01000021.1"/>
</dbReference>